<feature type="domain" description="ABM" evidence="1">
    <location>
        <begin position="3"/>
        <end position="94"/>
    </location>
</feature>
<keyword evidence="3" id="KW-1185">Reference proteome</keyword>
<dbReference type="InterPro" id="IPR011008">
    <property type="entry name" value="Dimeric_a/b-barrel"/>
</dbReference>
<dbReference type="AlphaFoldDB" id="A0A328AW54"/>
<dbReference type="PROSITE" id="PS51725">
    <property type="entry name" value="ABM"/>
    <property type="match status" value="1"/>
</dbReference>
<dbReference type="EMBL" id="QFYP01000001">
    <property type="protein sequence ID" value="RAK59320.1"/>
    <property type="molecule type" value="Genomic_DNA"/>
</dbReference>
<protein>
    <submittedName>
        <fullName evidence="2">Antibiotic biosynthesis monooxygenase</fullName>
    </submittedName>
</protein>
<sequence>MSVLIAGTMRVPPQNLAALKPHMHAMLAASRAEDGCVEYSYGEDVAEPGLIRVFEVWRDQAAIDAHFKTPHMAKWRAAGAELGVSDRRLFSYEVGSQRPL</sequence>
<organism evidence="2 3">
    <name type="scientific">Phenylobacterium hankyongense</name>
    <dbReference type="NCBI Taxonomy" id="1813876"/>
    <lineage>
        <taxon>Bacteria</taxon>
        <taxon>Pseudomonadati</taxon>
        <taxon>Pseudomonadota</taxon>
        <taxon>Alphaproteobacteria</taxon>
        <taxon>Caulobacterales</taxon>
        <taxon>Caulobacteraceae</taxon>
        <taxon>Phenylobacterium</taxon>
    </lineage>
</organism>
<gene>
    <name evidence="2" type="ORF">DJ021_05625</name>
</gene>
<proteinExistence type="predicted"/>
<dbReference type="Proteomes" id="UP000249842">
    <property type="component" value="Unassembled WGS sequence"/>
</dbReference>
<keyword evidence="2" id="KW-0503">Monooxygenase</keyword>
<reference evidence="3" key="1">
    <citation type="submission" date="2018-05" db="EMBL/GenBank/DDBJ databases">
        <authorList>
            <person name="Li X."/>
        </authorList>
    </citation>
    <scope>NUCLEOTIDE SEQUENCE [LARGE SCALE GENOMIC DNA]</scope>
    <source>
        <strain evidence="3">HKS-05</strain>
    </source>
</reference>
<dbReference type="OrthoDB" id="287932at2"/>
<accession>A0A328AW54</accession>
<dbReference type="GO" id="GO:0004497">
    <property type="term" value="F:monooxygenase activity"/>
    <property type="evidence" value="ECO:0007669"/>
    <property type="project" value="UniProtKB-KW"/>
</dbReference>
<comment type="caution">
    <text evidence="2">The sequence shown here is derived from an EMBL/GenBank/DDBJ whole genome shotgun (WGS) entry which is preliminary data.</text>
</comment>
<dbReference type="SUPFAM" id="SSF54909">
    <property type="entry name" value="Dimeric alpha+beta barrel"/>
    <property type="match status" value="1"/>
</dbReference>
<dbReference type="Gene3D" id="3.30.70.100">
    <property type="match status" value="1"/>
</dbReference>
<dbReference type="RefSeq" id="WP_111456613.1">
    <property type="nucleotide sequence ID" value="NZ_QFYP01000001.1"/>
</dbReference>
<name>A0A328AW54_9CAUL</name>
<evidence type="ECO:0000259" key="1">
    <source>
        <dbReference type="PROSITE" id="PS51725"/>
    </source>
</evidence>
<keyword evidence="2" id="KW-0560">Oxidoreductase</keyword>
<dbReference type="PANTHER" id="PTHR33336">
    <property type="entry name" value="QUINOL MONOOXYGENASE YGIN-RELATED"/>
    <property type="match status" value="1"/>
</dbReference>
<dbReference type="InterPro" id="IPR007138">
    <property type="entry name" value="ABM_dom"/>
</dbReference>
<evidence type="ECO:0000313" key="3">
    <source>
        <dbReference type="Proteomes" id="UP000249842"/>
    </source>
</evidence>
<dbReference type="Pfam" id="PF03992">
    <property type="entry name" value="ABM"/>
    <property type="match status" value="1"/>
</dbReference>
<dbReference type="PANTHER" id="PTHR33336:SF3">
    <property type="entry name" value="ABM DOMAIN-CONTAINING PROTEIN"/>
    <property type="match status" value="1"/>
</dbReference>
<dbReference type="InterPro" id="IPR050744">
    <property type="entry name" value="AI-2_Isomerase_LsrG"/>
</dbReference>
<evidence type="ECO:0000313" key="2">
    <source>
        <dbReference type="EMBL" id="RAK59320.1"/>
    </source>
</evidence>